<accession>A0A2W1NBS0</accession>
<dbReference type="RefSeq" id="WP_089199956.1">
    <property type="nucleotide sequence ID" value="NZ_NHRJ02000004.1"/>
</dbReference>
<dbReference type="Proteomes" id="UP000214746">
    <property type="component" value="Unassembled WGS sequence"/>
</dbReference>
<dbReference type="GO" id="GO:0016874">
    <property type="term" value="F:ligase activity"/>
    <property type="evidence" value="ECO:0007669"/>
    <property type="project" value="UniProtKB-KW"/>
</dbReference>
<organism evidence="1 2">
    <name type="scientific">Paenibacillus xerothermodurans</name>
    <dbReference type="NCBI Taxonomy" id="1977292"/>
    <lineage>
        <taxon>Bacteria</taxon>
        <taxon>Bacillati</taxon>
        <taxon>Bacillota</taxon>
        <taxon>Bacilli</taxon>
        <taxon>Bacillales</taxon>
        <taxon>Paenibacillaceae</taxon>
        <taxon>Paenibacillus</taxon>
    </lineage>
</organism>
<dbReference type="OrthoDB" id="70764at2"/>
<dbReference type="Gene3D" id="3.90.1140.10">
    <property type="entry name" value="Cyclic phosphodiesterase"/>
    <property type="match status" value="1"/>
</dbReference>
<reference evidence="1" key="1">
    <citation type="submission" date="2018-06" db="EMBL/GenBank/DDBJ databases">
        <title>Paenibacillus xerothermodurans sp. nov. an extremely dry heat resistant spore forming bacterium isolated from the soil of Cape Canaveral, Florida.</title>
        <authorList>
            <person name="Seuylemezian A."/>
            <person name="Kaur N."/>
            <person name="Patil P."/>
            <person name="Patil P."/>
            <person name="Mayilraj S."/>
            <person name="Vaishampayan P."/>
        </authorList>
    </citation>
    <scope>NUCLEOTIDE SEQUENCE [LARGE SCALE GENOMIC DNA]</scope>
    <source>
        <strain evidence="1">ATCC 27380</strain>
    </source>
</reference>
<keyword evidence="1" id="KW-0436">Ligase</keyword>
<name>A0A2W1NBS0_PAEXE</name>
<gene>
    <name evidence="1" type="ORF">CBW46_010515</name>
</gene>
<evidence type="ECO:0000313" key="1">
    <source>
        <dbReference type="EMBL" id="PZE21100.1"/>
    </source>
</evidence>
<proteinExistence type="predicted"/>
<dbReference type="Pfam" id="PF13563">
    <property type="entry name" value="2_5_RNA_ligase2"/>
    <property type="match status" value="1"/>
</dbReference>
<dbReference type="SUPFAM" id="SSF55144">
    <property type="entry name" value="LigT-like"/>
    <property type="match status" value="1"/>
</dbReference>
<comment type="caution">
    <text evidence="1">The sequence shown here is derived from an EMBL/GenBank/DDBJ whole genome shotgun (WGS) entry which is preliminary data.</text>
</comment>
<evidence type="ECO:0000313" key="2">
    <source>
        <dbReference type="Proteomes" id="UP000214746"/>
    </source>
</evidence>
<sequence>MHFFIGIVPPDEYVCQTTRFQRQWPNNALPQDVEPHITVKAQGGLTPDGSWIDAVKCVCSGFPAFQVSLHQPMFFSRDVLFLSVRSEKIHSLHERLVHAISPSTELIKRYFELESYSPHLTLGQTYWGLTHEELMQMLRKAEQELTPYPTFDVNFVRIYREIERDRYVKYVDVPLARSEKGCS</sequence>
<dbReference type="InterPro" id="IPR009097">
    <property type="entry name" value="Cyclic_Pdiesterase"/>
</dbReference>
<dbReference type="EMBL" id="NHRJ02000004">
    <property type="protein sequence ID" value="PZE21100.1"/>
    <property type="molecule type" value="Genomic_DNA"/>
</dbReference>
<keyword evidence="2" id="KW-1185">Reference proteome</keyword>
<dbReference type="AlphaFoldDB" id="A0A2W1NBS0"/>
<protein>
    <submittedName>
        <fullName evidence="1">2'-5' RNA ligase family protein</fullName>
    </submittedName>
</protein>